<proteinExistence type="predicted"/>
<keyword evidence="2" id="KW-1185">Reference proteome</keyword>
<sequence>MGRKLVVYPLPRMLRDGSRMVQILMICRLDSKKTGSMHNIRDVPLKPHADKLGDRDLLPEVVRARSSSVAGRQKDADILLRSSAVESRAVNGEVDSALLTPLEVRMATAKKTRQSSVRAKGFFATSTVDPKVDKSSSARDAGVSDMLKTNFLSSSSTCAELVDQIHQDGDLDAYFRLERQNADISLSYDKLFARFRAYHKSIEESKFEATMDVYKPGCLDCKNGHAPFYATGDGDIEELCPDLLPVQSEQVNAANME</sequence>
<accession>A0AAD4YNH3</accession>
<evidence type="ECO:0000313" key="2">
    <source>
        <dbReference type="Proteomes" id="UP001054821"/>
    </source>
</evidence>
<dbReference type="Proteomes" id="UP001054821">
    <property type="component" value="Chromosome 7"/>
</dbReference>
<comment type="caution">
    <text evidence="1">The sequence shown here is derived from an EMBL/GenBank/DDBJ whole genome shotgun (WGS) entry which is preliminary data.</text>
</comment>
<reference evidence="1 2" key="1">
    <citation type="journal article" date="2022" name="G3 (Bethesda)">
        <title>Whole-genome sequence and methylome profiling of the almond [Prunus dulcis (Mill.) D.A. Webb] cultivar 'Nonpareil'.</title>
        <authorList>
            <person name="D'Amico-Willman K.M."/>
            <person name="Ouma W.Z."/>
            <person name="Meulia T."/>
            <person name="Sideli G.M."/>
            <person name="Gradziel T.M."/>
            <person name="Fresnedo-Ramirez J."/>
        </authorList>
    </citation>
    <scope>NUCLEOTIDE SEQUENCE [LARGE SCALE GENOMIC DNA]</scope>
    <source>
        <strain evidence="1">Clone GOH B32 T37-40</strain>
    </source>
</reference>
<protein>
    <submittedName>
        <fullName evidence="1">Uncharacterized protein</fullName>
    </submittedName>
</protein>
<gene>
    <name evidence="1" type="ORF">L3X38_036349</name>
</gene>
<name>A0AAD4YNH3_PRUDU</name>
<organism evidence="1 2">
    <name type="scientific">Prunus dulcis</name>
    <name type="common">Almond</name>
    <name type="synonym">Amygdalus dulcis</name>
    <dbReference type="NCBI Taxonomy" id="3755"/>
    <lineage>
        <taxon>Eukaryota</taxon>
        <taxon>Viridiplantae</taxon>
        <taxon>Streptophyta</taxon>
        <taxon>Embryophyta</taxon>
        <taxon>Tracheophyta</taxon>
        <taxon>Spermatophyta</taxon>
        <taxon>Magnoliopsida</taxon>
        <taxon>eudicotyledons</taxon>
        <taxon>Gunneridae</taxon>
        <taxon>Pentapetalae</taxon>
        <taxon>rosids</taxon>
        <taxon>fabids</taxon>
        <taxon>Rosales</taxon>
        <taxon>Rosaceae</taxon>
        <taxon>Amygdaloideae</taxon>
        <taxon>Amygdaleae</taxon>
        <taxon>Prunus</taxon>
    </lineage>
</organism>
<dbReference type="AlphaFoldDB" id="A0AAD4YNH3"/>
<evidence type="ECO:0000313" key="1">
    <source>
        <dbReference type="EMBL" id="KAI5316642.1"/>
    </source>
</evidence>
<dbReference type="EMBL" id="JAJFAZ020000007">
    <property type="protein sequence ID" value="KAI5316642.1"/>
    <property type="molecule type" value="Genomic_DNA"/>
</dbReference>